<proteinExistence type="predicted"/>
<keyword evidence="2" id="KW-1185">Reference proteome</keyword>
<reference evidence="2" key="1">
    <citation type="submission" date="2023-07" db="EMBL/GenBank/DDBJ databases">
        <title>Molecular identification of indigenous halophilic bacteria isolated from red sea cost, biodegradation of synthetic dyes and assessment of degraded metabolite toxicity.</title>
        <authorList>
            <person name="Chaieb K."/>
            <person name="Altayb H.N."/>
        </authorList>
    </citation>
    <scope>NUCLEOTIDE SEQUENCE [LARGE SCALE GENOMIC DNA]</scope>
    <source>
        <strain evidence="2">K20</strain>
    </source>
</reference>
<organism evidence="1 2">
    <name type="scientific">Vibrio tritonius</name>
    <dbReference type="NCBI Taxonomy" id="1435069"/>
    <lineage>
        <taxon>Bacteria</taxon>
        <taxon>Pseudomonadati</taxon>
        <taxon>Pseudomonadota</taxon>
        <taxon>Gammaproteobacteria</taxon>
        <taxon>Vibrionales</taxon>
        <taxon>Vibrionaceae</taxon>
        <taxon>Vibrio</taxon>
    </lineage>
</organism>
<dbReference type="InterPro" id="IPR041164">
    <property type="entry name" value="LDcluster4"/>
</dbReference>
<sequence length="208" mass="22788">MNTLFSIDNSNHTLLYRAHPTLIRVIDMQSNFAQKVVQCRDEFALLALLFEHNKEIQMPPVGVIGPKEATDEQYQVAKQLGQRLAQLGLTIVCGGRNGVMEAVCLGVHLAGGQSIGILPGDHWTEANQYVTFPIVTNMGPTRNSLIAQTAFALIAVGGGYGTLTEMAFGLHYNKPVFALADAPEVDGVKYYEDIEPILHRVIDALLQR</sequence>
<dbReference type="SUPFAM" id="SSF102405">
    <property type="entry name" value="MCP/YpsA-like"/>
    <property type="match status" value="1"/>
</dbReference>
<protein>
    <submittedName>
        <fullName evidence="1">TIGR00725 family protein</fullName>
    </submittedName>
</protein>
<dbReference type="RefSeq" id="WP_225251981.1">
    <property type="nucleotide sequence ID" value="NZ_JAIWIU010000189.1"/>
</dbReference>
<dbReference type="EMBL" id="JAIWIU010000189">
    <property type="protein sequence ID" value="MCA2018635.1"/>
    <property type="molecule type" value="Genomic_DNA"/>
</dbReference>
<name>A0ABS7YWD5_9VIBR</name>
<dbReference type="PANTHER" id="PTHR43393">
    <property type="entry name" value="CYTOKININ RIBOSIDE 5'-MONOPHOSPHATE PHOSPHORIBOHYDROLASE"/>
    <property type="match status" value="1"/>
</dbReference>
<gene>
    <name evidence="1" type="ORF">LDJ79_21145</name>
</gene>
<evidence type="ECO:0000313" key="1">
    <source>
        <dbReference type="EMBL" id="MCA2018635.1"/>
    </source>
</evidence>
<dbReference type="Proteomes" id="UP001199044">
    <property type="component" value="Unassembled WGS sequence"/>
</dbReference>
<accession>A0ABS7YWD5</accession>
<dbReference type="NCBIfam" id="TIGR00725">
    <property type="entry name" value="TIGR00725 family protein"/>
    <property type="match status" value="1"/>
</dbReference>
<dbReference type="Gene3D" id="3.40.50.450">
    <property type="match status" value="1"/>
</dbReference>
<dbReference type="InterPro" id="IPR052341">
    <property type="entry name" value="LOG_family_nucleotidases"/>
</dbReference>
<dbReference type="PANTHER" id="PTHR43393:SF3">
    <property type="entry name" value="LYSINE DECARBOXYLASE-LIKE PROTEIN"/>
    <property type="match status" value="1"/>
</dbReference>
<dbReference type="Pfam" id="PF18306">
    <property type="entry name" value="LDcluster4"/>
    <property type="match status" value="1"/>
</dbReference>
<evidence type="ECO:0000313" key="2">
    <source>
        <dbReference type="Proteomes" id="UP001199044"/>
    </source>
</evidence>
<dbReference type="InterPro" id="IPR005268">
    <property type="entry name" value="CHP00725"/>
</dbReference>
<comment type="caution">
    <text evidence="1">The sequence shown here is derived from an EMBL/GenBank/DDBJ whole genome shotgun (WGS) entry which is preliminary data.</text>
</comment>